<dbReference type="PANTHER" id="PTHR13202">
    <property type="entry name" value="MICROSOMAL SIGNAL PEPTIDASE 12 KDA SUBUNIT"/>
    <property type="match status" value="1"/>
</dbReference>
<keyword evidence="6 10" id="KW-1133">Transmembrane helix</keyword>
<sequence>MCRLVGGLRKAANKCNNVAPGGLSRPWRVRDPPRAPHLPSLTGKWLQPAPLLKRVGVTLCNTFRGENRELLRLLGAKTGPKPRHQASRRQSLNMASFPAARPLGRQQSNSIEDFEGQHAAEKFSRIIITLFGIVGLIWGYAIQQFSQTVYILASGFFLASILTIPPWPMYRRKPLNWQPAREGDAASTTKSKKKK</sequence>
<evidence type="ECO:0000256" key="10">
    <source>
        <dbReference type="SAM" id="Phobius"/>
    </source>
</evidence>
<dbReference type="STRING" id="77166.U4U849"/>
<evidence type="ECO:0000256" key="6">
    <source>
        <dbReference type="ARBA" id="ARBA00022989"/>
    </source>
</evidence>
<dbReference type="InterPro" id="IPR009542">
    <property type="entry name" value="Spc1/SPCS1"/>
</dbReference>
<name>U4U849_DENPD</name>
<evidence type="ECO:0000256" key="2">
    <source>
        <dbReference type="ARBA" id="ARBA00005245"/>
    </source>
</evidence>
<evidence type="ECO:0000256" key="7">
    <source>
        <dbReference type="ARBA" id="ARBA00023136"/>
    </source>
</evidence>
<reference evidence="11 12" key="1">
    <citation type="journal article" date="2013" name="Genome Biol.">
        <title>Draft genome of the mountain pine beetle, Dendroctonus ponderosae Hopkins, a major forest pest.</title>
        <authorList>
            <person name="Keeling C.I."/>
            <person name="Yuen M.M."/>
            <person name="Liao N.Y."/>
            <person name="Docking T.R."/>
            <person name="Chan S.K."/>
            <person name="Taylor G.A."/>
            <person name="Palmquist D.L."/>
            <person name="Jackman S.D."/>
            <person name="Nguyen A."/>
            <person name="Li M."/>
            <person name="Henderson H."/>
            <person name="Janes J.K."/>
            <person name="Zhao Y."/>
            <person name="Pandoh P."/>
            <person name="Moore R."/>
            <person name="Sperling F.A."/>
            <person name="Huber D.P."/>
            <person name="Birol I."/>
            <person name="Jones S.J."/>
            <person name="Bohlmann J."/>
        </authorList>
    </citation>
    <scope>NUCLEOTIDE SEQUENCE</scope>
</reference>
<dbReference type="PANTHER" id="PTHR13202:SF0">
    <property type="entry name" value="SIGNAL PEPTIDASE COMPLEX SUBUNIT 1"/>
    <property type="match status" value="1"/>
</dbReference>
<keyword evidence="7 10" id="KW-0472">Membrane</keyword>
<keyword evidence="4 10" id="KW-0812">Transmembrane</keyword>
<feature type="transmembrane region" description="Helical" evidence="10">
    <location>
        <begin position="148"/>
        <end position="167"/>
    </location>
</feature>
<dbReference type="EMBL" id="KB632065">
    <property type="protein sequence ID" value="ERL88508.1"/>
    <property type="molecule type" value="Genomic_DNA"/>
</dbReference>
<gene>
    <name evidence="11" type="ORF">D910_05894</name>
</gene>
<dbReference type="OrthoDB" id="263893at2759"/>
<dbReference type="GO" id="GO:0005787">
    <property type="term" value="C:signal peptidase complex"/>
    <property type="evidence" value="ECO:0007669"/>
    <property type="project" value="InterPro"/>
</dbReference>
<dbReference type="Proteomes" id="UP000030742">
    <property type="component" value="Unassembled WGS sequence"/>
</dbReference>
<evidence type="ECO:0000313" key="12">
    <source>
        <dbReference type="Proteomes" id="UP000030742"/>
    </source>
</evidence>
<dbReference type="Pfam" id="PF06645">
    <property type="entry name" value="SPC12"/>
    <property type="match status" value="1"/>
</dbReference>
<proteinExistence type="inferred from homology"/>
<evidence type="ECO:0000256" key="8">
    <source>
        <dbReference type="ARBA" id="ARBA00032913"/>
    </source>
</evidence>
<accession>U4U849</accession>
<comment type="subcellular location">
    <subcellularLocation>
        <location evidence="1">Endoplasmic reticulum membrane</location>
        <topology evidence="1">Multi-pass membrane protein</topology>
    </subcellularLocation>
</comment>
<dbReference type="AlphaFoldDB" id="U4U849"/>
<evidence type="ECO:0000256" key="4">
    <source>
        <dbReference type="ARBA" id="ARBA00022692"/>
    </source>
</evidence>
<protein>
    <recommendedName>
        <fullName evidence="3">Signal peptidase complex subunit 1</fullName>
    </recommendedName>
    <alternativeName>
        <fullName evidence="8">Microsomal signal peptidase 12 kDa subunit</fullName>
    </alternativeName>
</protein>
<evidence type="ECO:0000256" key="3">
    <source>
        <dbReference type="ARBA" id="ARBA00017059"/>
    </source>
</evidence>
<dbReference type="GO" id="GO:0045047">
    <property type="term" value="P:protein targeting to ER"/>
    <property type="evidence" value="ECO:0007669"/>
    <property type="project" value="TreeGrafter"/>
</dbReference>
<keyword evidence="5" id="KW-0256">Endoplasmic reticulum</keyword>
<comment type="function">
    <text evidence="9">Component of the signal peptidase complex (SPC) which catalyzes the cleavage of N-terminal signal sequences from nascent proteins as they are translocated into the lumen of the endoplasmic reticulum. Dispensable for SPC enzymatic activity.</text>
</comment>
<evidence type="ECO:0000256" key="1">
    <source>
        <dbReference type="ARBA" id="ARBA00004477"/>
    </source>
</evidence>
<comment type="similarity">
    <text evidence="2">Belongs to the SPCS1 family.</text>
</comment>
<evidence type="ECO:0000256" key="5">
    <source>
        <dbReference type="ARBA" id="ARBA00022824"/>
    </source>
</evidence>
<evidence type="ECO:0000256" key="9">
    <source>
        <dbReference type="ARBA" id="ARBA00045204"/>
    </source>
</evidence>
<dbReference type="GO" id="GO:0006465">
    <property type="term" value="P:signal peptide processing"/>
    <property type="evidence" value="ECO:0007669"/>
    <property type="project" value="InterPro"/>
</dbReference>
<feature type="transmembrane region" description="Helical" evidence="10">
    <location>
        <begin position="123"/>
        <end position="142"/>
    </location>
</feature>
<organism evidence="11 12">
    <name type="scientific">Dendroctonus ponderosae</name>
    <name type="common">Mountain pine beetle</name>
    <dbReference type="NCBI Taxonomy" id="77166"/>
    <lineage>
        <taxon>Eukaryota</taxon>
        <taxon>Metazoa</taxon>
        <taxon>Ecdysozoa</taxon>
        <taxon>Arthropoda</taxon>
        <taxon>Hexapoda</taxon>
        <taxon>Insecta</taxon>
        <taxon>Pterygota</taxon>
        <taxon>Neoptera</taxon>
        <taxon>Endopterygota</taxon>
        <taxon>Coleoptera</taxon>
        <taxon>Polyphaga</taxon>
        <taxon>Cucujiformia</taxon>
        <taxon>Curculionidae</taxon>
        <taxon>Scolytinae</taxon>
        <taxon>Dendroctonus</taxon>
    </lineage>
</organism>
<evidence type="ECO:0000313" key="11">
    <source>
        <dbReference type="EMBL" id="ERL88508.1"/>
    </source>
</evidence>